<reference evidence="2 3" key="1">
    <citation type="submission" date="2024-04" db="EMBL/GenBank/DDBJ databases">
        <title>Phyllosticta paracitricarpa is synonymous to the EU quarantine fungus P. citricarpa based on phylogenomic analyses.</title>
        <authorList>
            <consortium name="Lawrence Berkeley National Laboratory"/>
            <person name="Van Ingen-Buijs V.A."/>
            <person name="Van Westerhoven A.C."/>
            <person name="Haridas S."/>
            <person name="Skiadas P."/>
            <person name="Martin F."/>
            <person name="Groenewald J.Z."/>
            <person name="Crous P.W."/>
            <person name="Seidl M.F."/>
        </authorList>
    </citation>
    <scope>NUCLEOTIDE SEQUENCE [LARGE SCALE GENOMIC DNA]</scope>
    <source>
        <strain evidence="2 3">CBS 122670</strain>
    </source>
</reference>
<evidence type="ECO:0000256" key="1">
    <source>
        <dbReference type="SAM" id="MobiDB-lite"/>
    </source>
</evidence>
<accession>A0ABR1LJU6</accession>
<feature type="region of interest" description="Disordered" evidence="1">
    <location>
        <begin position="92"/>
        <end position="113"/>
    </location>
</feature>
<comment type="caution">
    <text evidence="2">The sequence shown here is derived from an EMBL/GenBank/DDBJ whole genome shotgun (WGS) entry which is preliminary data.</text>
</comment>
<proteinExistence type="predicted"/>
<evidence type="ECO:0000313" key="3">
    <source>
        <dbReference type="Proteomes" id="UP001365128"/>
    </source>
</evidence>
<dbReference type="EMBL" id="JBBPDW010000040">
    <property type="protein sequence ID" value="KAK7535449.1"/>
    <property type="molecule type" value="Genomic_DNA"/>
</dbReference>
<gene>
    <name evidence="2" type="ORF">IWX46DRAFT_300242</name>
</gene>
<organism evidence="2 3">
    <name type="scientific">Phyllosticta citricarpa</name>
    <dbReference type="NCBI Taxonomy" id="55181"/>
    <lineage>
        <taxon>Eukaryota</taxon>
        <taxon>Fungi</taxon>
        <taxon>Dikarya</taxon>
        <taxon>Ascomycota</taxon>
        <taxon>Pezizomycotina</taxon>
        <taxon>Dothideomycetes</taxon>
        <taxon>Dothideomycetes incertae sedis</taxon>
        <taxon>Botryosphaeriales</taxon>
        <taxon>Phyllostictaceae</taxon>
        <taxon>Phyllosticta</taxon>
    </lineage>
</organism>
<dbReference type="Proteomes" id="UP001365128">
    <property type="component" value="Unassembled WGS sequence"/>
</dbReference>
<feature type="compositionally biased region" description="Low complexity" evidence="1">
    <location>
        <begin position="98"/>
        <end position="111"/>
    </location>
</feature>
<keyword evidence="3" id="KW-1185">Reference proteome</keyword>
<name>A0ABR1LJU6_9PEZI</name>
<protein>
    <submittedName>
        <fullName evidence="2">Uncharacterized protein</fullName>
    </submittedName>
</protein>
<sequence>MDQGRASATPVSTWTLDCSLPAAAALSPALSVLPCDALFFRLSRPPERRDSASALTSTRPVFREVCFPDVHGRDGARQQSQRNILTLHIGSETHFNHSSSTPTPVSSQPVTRHTPPYLPPYNPSAPRTPSLLFYMQPSTKQHTAPKRHHTRPPCSTFCSNLVAQRPFPPSSCSAFALPAPRLTGTCDSSLKDG</sequence>
<evidence type="ECO:0000313" key="2">
    <source>
        <dbReference type="EMBL" id="KAK7535449.1"/>
    </source>
</evidence>